<reference evidence="4" key="1">
    <citation type="submission" date="2025-08" db="UniProtKB">
        <authorList>
            <consortium name="RefSeq"/>
        </authorList>
    </citation>
    <scope>IDENTIFICATION</scope>
    <source>
        <tissue evidence="4">Tentacle</tissue>
    </source>
</reference>
<sequence length="282" mass="31204">MKGVFLVSVFLCLLVISTCMPAKWIEMTYKFDNTTLYWPGGNRFKHTLVFQGRQQLFYYTSYDISSSEHGGTHLDAPIHFAQGKWTTDEIPLNTLIGDAVVIDITSKTIGNPDSHLMVDDITNWEKKHGTIPDDVILLVLTGWGRYWPDAKQYLGTDGTNTSLLHFPGLHPDAAQWLVKNRKIKLFGLDTASVDYGQSKDFKSHQILLAQNIPALENLANLDKLPPKGATVYAAPQFITDGSGGPCRVFATINKPYASGALASTPIKPLALALLFMVYNIVS</sequence>
<dbReference type="OrthoDB" id="7108654at2759"/>
<evidence type="ECO:0000313" key="3">
    <source>
        <dbReference type="Proteomes" id="UP000515163"/>
    </source>
</evidence>
<dbReference type="Gene3D" id="3.50.30.50">
    <property type="entry name" value="Putative cyclase"/>
    <property type="match status" value="1"/>
</dbReference>
<dbReference type="Pfam" id="PF04199">
    <property type="entry name" value="Cyclase"/>
    <property type="match status" value="1"/>
</dbReference>
<comment type="similarity">
    <text evidence="1">Belongs to the Cyclase 1 superfamily.</text>
</comment>
<dbReference type="AlphaFoldDB" id="A0A6P8IID8"/>
<feature type="chain" id="PRO_5027849166" evidence="2">
    <location>
        <begin position="22"/>
        <end position="282"/>
    </location>
</feature>
<dbReference type="KEGG" id="aten:116301395"/>
<feature type="signal peptide" evidence="2">
    <location>
        <begin position="1"/>
        <end position="21"/>
    </location>
</feature>
<evidence type="ECO:0000313" key="4">
    <source>
        <dbReference type="RefSeq" id="XP_031566308.1"/>
    </source>
</evidence>
<gene>
    <name evidence="4" type="primary">LOC116301395</name>
</gene>
<proteinExistence type="inferred from homology"/>
<evidence type="ECO:0000256" key="1">
    <source>
        <dbReference type="ARBA" id="ARBA00007865"/>
    </source>
</evidence>
<protein>
    <submittedName>
        <fullName evidence="4">Uncharacterized protein LOC116301395</fullName>
    </submittedName>
</protein>
<organism evidence="3 4">
    <name type="scientific">Actinia tenebrosa</name>
    <name type="common">Australian red waratah sea anemone</name>
    <dbReference type="NCBI Taxonomy" id="6105"/>
    <lineage>
        <taxon>Eukaryota</taxon>
        <taxon>Metazoa</taxon>
        <taxon>Cnidaria</taxon>
        <taxon>Anthozoa</taxon>
        <taxon>Hexacorallia</taxon>
        <taxon>Actiniaria</taxon>
        <taxon>Actiniidae</taxon>
        <taxon>Actinia</taxon>
    </lineage>
</organism>
<dbReference type="GeneID" id="116301395"/>
<evidence type="ECO:0000256" key="2">
    <source>
        <dbReference type="SAM" id="SignalP"/>
    </source>
</evidence>
<dbReference type="PANTHER" id="PTHR43564:SF2">
    <property type="entry name" value="BLR6059 PROTEIN"/>
    <property type="match status" value="1"/>
</dbReference>
<dbReference type="InParanoid" id="A0A6P8IID8"/>
<accession>A0A6P8IID8</accession>
<dbReference type="GO" id="GO:0019441">
    <property type="term" value="P:L-tryptophan catabolic process to kynurenine"/>
    <property type="evidence" value="ECO:0007669"/>
    <property type="project" value="InterPro"/>
</dbReference>
<keyword evidence="2" id="KW-0732">Signal</keyword>
<dbReference type="InterPro" id="IPR007325">
    <property type="entry name" value="KFase/CYL"/>
</dbReference>
<dbReference type="InterPro" id="IPR037175">
    <property type="entry name" value="KFase_sf"/>
</dbReference>
<dbReference type="RefSeq" id="XP_031566308.1">
    <property type="nucleotide sequence ID" value="XM_031710448.1"/>
</dbReference>
<dbReference type="Proteomes" id="UP000515163">
    <property type="component" value="Unplaced"/>
</dbReference>
<keyword evidence="3" id="KW-1185">Reference proteome</keyword>
<dbReference type="GO" id="GO:0004061">
    <property type="term" value="F:arylformamidase activity"/>
    <property type="evidence" value="ECO:0007669"/>
    <property type="project" value="InterPro"/>
</dbReference>
<name>A0A6P8IID8_ACTTE</name>
<dbReference type="PANTHER" id="PTHR43564">
    <property type="entry name" value="KYNURENINE FORMAMIDASE-LIKE PROTEIN"/>
    <property type="match status" value="1"/>
</dbReference>
<dbReference type="SUPFAM" id="SSF102198">
    <property type="entry name" value="Putative cyclase"/>
    <property type="match status" value="1"/>
</dbReference>